<sequence length="225" mass="25274">VLGKVTQHTLKNLASNSRYHLKVAAITTAIIRKENLVGDFTDTVVISLGAVSDKYKHEVDGVHPGIIAGIVCAMFCLLVVAVLVVGYRFYTCRKCYQAAYLYLAVPSNGHSIQPTVIHVQESAEERQYSDIDVTDFISHVKRMHMDGDIGFSQEFDEINRTSSSDKYPCDSSNIADNRNKNRYINIVAYDHSRVILKTDLSHLRQSDYINANYVDGYKKSKAYIA</sequence>
<gene>
    <name evidence="3" type="primary">ORF109151</name>
</gene>
<dbReference type="PANTHER" id="PTHR19134">
    <property type="entry name" value="RECEPTOR-TYPE TYROSINE-PROTEIN PHOSPHATASE"/>
    <property type="match status" value="1"/>
</dbReference>
<dbReference type="SUPFAM" id="SSF52799">
    <property type="entry name" value="(Phosphotyrosine protein) phosphatases II"/>
    <property type="match status" value="1"/>
</dbReference>
<dbReference type="PROSITE" id="PS50055">
    <property type="entry name" value="TYR_PHOSPHATASE_PTP"/>
    <property type="match status" value="1"/>
</dbReference>
<evidence type="ECO:0000313" key="3">
    <source>
        <dbReference type="EMBL" id="CEK78251.1"/>
    </source>
</evidence>
<dbReference type="GO" id="GO:0004725">
    <property type="term" value="F:protein tyrosine phosphatase activity"/>
    <property type="evidence" value="ECO:0007669"/>
    <property type="project" value="InterPro"/>
</dbReference>
<evidence type="ECO:0000256" key="1">
    <source>
        <dbReference type="SAM" id="Phobius"/>
    </source>
</evidence>
<feature type="transmembrane region" description="Helical" evidence="1">
    <location>
        <begin position="66"/>
        <end position="87"/>
    </location>
</feature>
<dbReference type="InterPro" id="IPR029021">
    <property type="entry name" value="Prot-tyrosine_phosphatase-like"/>
</dbReference>
<protein>
    <recommendedName>
        <fullName evidence="2">Tyrosine-protein phosphatase domain-containing protein</fullName>
    </recommendedName>
</protein>
<name>A0A0B7ADX3_9EUPU</name>
<dbReference type="PANTHER" id="PTHR19134:SF540">
    <property type="entry name" value="TYROSINE-PROTEIN PHOSPHATASE 99A"/>
    <property type="match status" value="1"/>
</dbReference>
<reference evidence="3" key="1">
    <citation type="submission" date="2014-12" db="EMBL/GenBank/DDBJ databases">
        <title>Insight into the proteome of Arion vulgaris.</title>
        <authorList>
            <person name="Aradska J."/>
            <person name="Bulat T."/>
            <person name="Smidak R."/>
            <person name="Sarate P."/>
            <person name="Gangsoo J."/>
            <person name="Sialana F."/>
            <person name="Bilban M."/>
            <person name="Lubec G."/>
        </authorList>
    </citation>
    <scope>NUCLEOTIDE SEQUENCE</scope>
    <source>
        <tissue evidence="3">Skin</tissue>
    </source>
</reference>
<keyword evidence="1" id="KW-0812">Transmembrane</keyword>
<dbReference type="InterPro" id="IPR050348">
    <property type="entry name" value="Protein-Tyr_Phosphatase"/>
</dbReference>
<keyword evidence="1" id="KW-0472">Membrane</keyword>
<evidence type="ECO:0000259" key="2">
    <source>
        <dbReference type="PROSITE" id="PS50055"/>
    </source>
</evidence>
<feature type="domain" description="Tyrosine-protein phosphatase" evidence="2">
    <location>
        <begin position="151"/>
        <end position="225"/>
    </location>
</feature>
<keyword evidence="1" id="KW-1133">Transmembrane helix</keyword>
<feature type="non-terminal residue" evidence="3">
    <location>
        <position position="225"/>
    </location>
</feature>
<dbReference type="InterPro" id="IPR000242">
    <property type="entry name" value="PTP_cat"/>
</dbReference>
<dbReference type="Pfam" id="PF00102">
    <property type="entry name" value="Y_phosphatase"/>
    <property type="match status" value="1"/>
</dbReference>
<dbReference type="Gene3D" id="3.90.190.10">
    <property type="entry name" value="Protein tyrosine phosphatase superfamily"/>
    <property type="match status" value="1"/>
</dbReference>
<organism evidence="3">
    <name type="scientific">Arion vulgaris</name>
    <dbReference type="NCBI Taxonomy" id="1028688"/>
    <lineage>
        <taxon>Eukaryota</taxon>
        <taxon>Metazoa</taxon>
        <taxon>Spiralia</taxon>
        <taxon>Lophotrochozoa</taxon>
        <taxon>Mollusca</taxon>
        <taxon>Gastropoda</taxon>
        <taxon>Heterobranchia</taxon>
        <taxon>Euthyneura</taxon>
        <taxon>Panpulmonata</taxon>
        <taxon>Eupulmonata</taxon>
        <taxon>Stylommatophora</taxon>
        <taxon>Helicina</taxon>
        <taxon>Arionoidea</taxon>
        <taxon>Arionidae</taxon>
        <taxon>Arion</taxon>
    </lineage>
</organism>
<proteinExistence type="predicted"/>
<accession>A0A0B7ADX3</accession>
<dbReference type="EMBL" id="HACG01031386">
    <property type="protein sequence ID" value="CEK78251.1"/>
    <property type="molecule type" value="Transcribed_RNA"/>
</dbReference>
<dbReference type="AlphaFoldDB" id="A0A0B7ADX3"/>
<feature type="non-terminal residue" evidence="3">
    <location>
        <position position="1"/>
    </location>
</feature>